<dbReference type="EMBL" id="SDAQ01000005">
    <property type="protein sequence ID" value="KAI3558141.1"/>
    <property type="molecule type" value="Genomic_DNA"/>
</dbReference>
<dbReference type="OrthoDB" id="6123at2759"/>
<feature type="chain" id="PRO_5040512914" evidence="1">
    <location>
        <begin position="21"/>
        <end position="287"/>
    </location>
</feature>
<evidence type="ECO:0000313" key="4">
    <source>
        <dbReference type="Proteomes" id="UP001056436"/>
    </source>
</evidence>
<accession>A0A9P9XR66</accession>
<feature type="domain" description="SGNH hydrolase-type esterase" evidence="2">
    <location>
        <begin position="77"/>
        <end position="255"/>
    </location>
</feature>
<proteinExistence type="predicted"/>
<dbReference type="PANTHER" id="PTHR30383">
    <property type="entry name" value="THIOESTERASE 1/PROTEASE 1/LYSOPHOSPHOLIPASE L1"/>
    <property type="match status" value="1"/>
</dbReference>
<sequence>MYSNVFLLRWAATLLASTSAGKCIFHNTPDFYSKSSTASLTHSKVYAAPAQQAPALHPRADFNILVGGNVSLRLMPLGASITYGLTSSDGNGYRKVLRDLLVADGNPVDMVGNHPNGTMEDNDNEGWSGFRIEQVLAKAKISVPETLPNLVLINAGTNDCAQSYDTDNAHVRMLEMMNYIWDTSKRATIVLSTLLVNGNNNTEACVLKVNEQYKTLASEQQAISKKVVLVDMHSDKGPLKSDLVDGTHPSDAGYAKMAHIWFDGIKDAASRGWLESPQPLPESKRSE</sequence>
<dbReference type="SUPFAM" id="SSF52266">
    <property type="entry name" value="SGNH hydrolase"/>
    <property type="match status" value="1"/>
</dbReference>
<dbReference type="Proteomes" id="UP001056436">
    <property type="component" value="Unassembled WGS sequence"/>
</dbReference>
<dbReference type="InterPro" id="IPR036514">
    <property type="entry name" value="SGNH_hydro_sf"/>
</dbReference>
<keyword evidence="4" id="KW-1185">Reference proteome</keyword>
<protein>
    <submittedName>
        <fullName evidence="3">GDSL-like Lipase/Acylhydrolase</fullName>
    </submittedName>
</protein>
<name>A0A9P9XR66_9PEZI</name>
<dbReference type="InterPro" id="IPR013830">
    <property type="entry name" value="SGNH_hydro"/>
</dbReference>
<keyword evidence="1" id="KW-0732">Signal</keyword>
<feature type="signal peptide" evidence="1">
    <location>
        <begin position="1"/>
        <end position="20"/>
    </location>
</feature>
<dbReference type="CDD" id="cd01833">
    <property type="entry name" value="XynB_like"/>
    <property type="match status" value="1"/>
</dbReference>
<reference evidence="3" key="1">
    <citation type="submission" date="2019-01" db="EMBL/GenBank/DDBJ databases">
        <title>Colletotrichum abscissum LGMF1257.</title>
        <authorList>
            <person name="Baroncelli R."/>
        </authorList>
    </citation>
    <scope>NUCLEOTIDE SEQUENCE</scope>
    <source>
        <strain evidence="3">Ca142</strain>
    </source>
</reference>
<evidence type="ECO:0000313" key="3">
    <source>
        <dbReference type="EMBL" id="KAI3558141.1"/>
    </source>
</evidence>
<dbReference type="PANTHER" id="PTHR30383:SF31">
    <property type="entry name" value="SGNH HYDROLASE-TYPE ESTERASE DOMAIN-CONTAINING PROTEIN-RELATED"/>
    <property type="match status" value="1"/>
</dbReference>
<dbReference type="AlphaFoldDB" id="A0A9P9XR66"/>
<gene>
    <name evidence="3" type="ORF">CABS02_01814</name>
</gene>
<comment type="caution">
    <text evidence="3">The sequence shown here is derived from an EMBL/GenBank/DDBJ whole genome shotgun (WGS) entry which is preliminary data.</text>
</comment>
<organism evidence="3 4">
    <name type="scientific">Colletotrichum abscissum</name>
    <dbReference type="NCBI Taxonomy" id="1671311"/>
    <lineage>
        <taxon>Eukaryota</taxon>
        <taxon>Fungi</taxon>
        <taxon>Dikarya</taxon>
        <taxon>Ascomycota</taxon>
        <taxon>Pezizomycotina</taxon>
        <taxon>Sordariomycetes</taxon>
        <taxon>Hypocreomycetidae</taxon>
        <taxon>Glomerellales</taxon>
        <taxon>Glomerellaceae</taxon>
        <taxon>Colletotrichum</taxon>
        <taxon>Colletotrichum acutatum species complex</taxon>
    </lineage>
</organism>
<dbReference type="GO" id="GO:0004622">
    <property type="term" value="F:phosphatidylcholine lysophospholipase activity"/>
    <property type="evidence" value="ECO:0007669"/>
    <property type="project" value="TreeGrafter"/>
</dbReference>
<evidence type="ECO:0000256" key="1">
    <source>
        <dbReference type="SAM" id="SignalP"/>
    </source>
</evidence>
<dbReference type="Pfam" id="PF13472">
    <property type="entry name" value="Lipase_GDSL_2"/>
    <property type="match status" value="1"/>
</dbReference>
<dbReference type="Gene3D" id="3.40.50.1110">
    <property type="entry name" value="SGNH hydrolase"/>
    <property type="match status" value="1"/>
</dbReference>
<dbReference type="InterPro" id="IPR051532">
    <property type="entry name" value="Ester_Hydrolysis_Enzymes"/>
</dbReference>
<evidence type="ECO:0000259" key="2">
    <source>
        <dbReference type="Pfam" id="PF13472"/>
    </source>
</evidence>